<dbReference type="InterPro" id="IPR036005">
    <property type="entry name" value="Creatinase/aminopeptidase-like"/>
</dbReference>
<dbReference type="PANTHER" id="PTHR46112:SF2">
    <property type="entry name" value="XAA-PRO AMINOPEPTIDASE P-RELATED"/>
    <property type="match status" value="1"/>
</dbReference>
<dbReference type="Pfam" id="PF01321">
    <property type="entry name" value="Creatinase_N"/>
    <property type="match status" value="1"/>
</dbReference>
<feature type="domain" description="Creatinase N-terminal" evidence="2">
    <location>
        <begin position="13"/>
        <end position="162"/>
    </location>
</feature>
<dbReference type="Pfam" id="PF00557">
    <property type="entry name" value="Peptidase_M24"/>
    <property type="match status" value="1"/>
</dbReference>
<comment type="caution">
    <text evidence="3">The sequence shown here is derived from an EMBL/GenBank/DDBJ whole genome shotgun (WGS) entry which is preliminary data.</text>
</comment>
<proteinExistence type="predicted"/>
<dbReference type="InterPro" id="IPR050659">
    <property type="entry name" value="Peptidase_M24B"/>
</dbReference>
<protein>
    <submittedName>
        <fullName evidence="3">Putative peptidase</fullName>
        <ecNumber evidence="3">3.4.-.-</ecNumber>
    </submittedName>
</protein>
<keyword evidence="3" id="KW-0378">Hydrolase</keyword>
<dbReference type="AlphaFoldDB" id="A0A1V5SWX1"/>
<accession>A0A1V5SWX1</accession>
<feature type="domain" description="Peptidase M24" evidence="1">
    <location>
        <begin position="170"/>
        <end position="371"/>
    </location>
</feature>
<organism evidence="3">
    <name type="scientific">Candidatus Atribacter allofermentans</name>
    <dbReference type="NCBI Taxonomy" id="1852833"/>
    <lineage>
        <taxon>Bacteria</taxon>
        <taxon>Pseudomonadati</taxon>
        <taxon>Atribacterota</taxon>
        <taxon>Atribacteria</taxon>
        <taxon>Atribacterales</taxon>
        <taxon>Atribacteraceae</taxon>
        <taxon>Atribacter</taxon>
    </lineage>
</organism>
<evidence type="ECO:0000259" key="2">
    <source>
        <dbReference type="Pfam" id="PF01321"/>
    </source>
</evidence>
<reference evidence="3" key="1">
    <citation type="submission" date="2017-02" db="EMBL/GenBank/DDBJ databases">
        <title>Delving into the versatile metabolic prowess of the omnipresent phylum Bacteroidetes.</title>
        <authorList>
            <person name="Nobu M.K."/>
            <person name="Mei R."/>
            <person name="Narihiro T."/>
            <person name="Kuroda K."/>
            <person name="Liu W.-T."/>
        </authorList>
    </citation>
    <scope>NUCLEOTIDE SEQUENCE</scope>
    <source>
        <strain evidence="3">ADurb.Bin276</strain>
    </source>
</reference>
<evidence type="ECO:0000313" key="3">
    <source>
        <dbReference type="EMBL" id="OQA59017.1"/>
    </source>
</evidence>
<name>A0A1V5SWX1_9BACT</name>
<gene>
    <name evidence="3" type="ORF">BWY41_00923</name>
</gene>
<dbReference type="PANTHER" id="PTHR46112">
    <property type="entry name" value="AMINOPEPTIDASE"/>
    <property type="match status" value="1"/>
</dbReference>
<dbReference type="SUPFAM" id="SSF55920">
    <property type="entry name" value="Creatinase/aminopeptidase"/>
    <property type="match status" value="1"/>
</dbReference>
<dbReference type="Gene3D" id="3.90.230.10">
    <property type="entry name" value="Creatinase/methionine aminopeptidase superfamily"/>
    <property type="match status" value="1"/>
</dbReference>
<dbReference type="Gene3D" id="3.40.350.10">
    <property type="entry name" value="Creatinase/prolidase N-terminal domain"/>
    <property type="match status" value="1"/>
</dbReference>
<sequence>MIREIPEAEFHQRIERIQKMLVEKDYDAYLVHSNEADHASVRYLSDHWPIFETAGVIIPKEGDPILLIGPEAEPFAIQRSKIKKIRKLLAYRESAEPDYPDIQVSNFKEVFDEISGGKGIKRLALGDYAILPMPVYEGIKEALGSKGEIIRAEWIISDMRAVKSENEIAMMKEAHRISELALEDLLKEMKVGMTEKEAMGILYHAMYKHGAECEAFPNYIFGGRQTQNAIARATYKKLEPGQMIQLCVGARFGGYASSVGRPVIFGKMPQEMKKQVQFGLDAHLITYEWIKEGVIAKDIAEKYYQYFEKHGYSQYYLYGPCHGAGIIEVEKPWLEKTSNYPLKENMTFMADTFFTTPDYGFRWEDGFRVTKDGCEVFSSARSEIIEL</sequence>
<dbReference type="InterPro" id="IPR000994">
    <property type="entry name" value="Pept_M24"/>
</dbReference>
<dbReference type="EMBL" id="MWBQ01000061">
    <property type="protein sequence ID" value="OQA59017.1"/>
    <property type="molecule type" value="Genomic_DNA"/>
</dbReference>
<dbReference type="GO" id="GO:0016787">
    <property type="term" value="F:hydrolase activity"/>
    <property type="evidence" value="ECO:0007669"/>
    <property type="project" value="UniProtKB-KW"/>
</dbReference>
<dbReference type="InterPro" id="IPR000587">
    <property type="entry name" value="Creatinase_N"/>
</dbReference>
<dbReference type="Proteomes" id="UP000485569">
    <property type="component" value="Unassembled WGS sequence"/>
</dbReference>
<dbReference type="EC" id="3.4.-.-" evidence="3"/>
<dbReference type="SUPFAM" id="SSF53092">
    <property type="entry name" value="Creatinase/prolidase N-terminal domain"/>
    <property type="match status" value="1"/>
</dbReference>
<evidence type="ECO:0000259" key="1">
    <source>
        <dbReference type="Pfam" id="PF00557"/>
    </source>
</evidence>
<dbReference type="InterPro" id="IPR029149">
    <property type="entry name" value="Creatin/AminoP/Spt16_N"/>
</dbReference>